<dbReference type="PANTHER" id="PTHR30348:SF4">
    <property type="entry name" value="DUF72 DOMAIN-CONTAINING PROTEIN"/>
    <property type="match status" value="1"/>
</dbReference>
<sequence>MLYVGTSGWQYRHWKLTFYPKEVKQRAWLPYFAERFQTVELNNSFYGLPDASTFERWREETPDGFVLAVKMSRFLTHLKRLRDPEEPVALFMERASHLGPKLGPVLVQLPPRMKADPERLGAALDAFPDGVRVAVEFRDDSWYDDATRRVLEERGVALCLADSPRRAMPAWRTADWGFVRFHEGVGDPRPCYEEGALAPWAERIADLWGPDGDVYCYFNNDGRACALRDAMVFARLAGAYGLKPTRVPREDEVRITG</sequence>
<comment type="caution">
    <text evidence="1">The sequence shown here is derived from an EMBL/GenBank/DDBJ whole genome shotgun (WGS) entry which is preliminary data.</text>
</comment>
<dbReference type="PANTHER" id="PTHR30348">
    <property type="entry name" value="UNCHARACTERIZED PROTEIN YECE"/>
    <property type="match status" value="1"/>
</dbReference>
<name>A0A934K3M3_9BACT</name>
<dbReference type="SUPFAM" id="SSF117396">
    <property type="entry name" value="TM1631-like"/>
    <property type="match status" value="1"/>
</dbReference>
<keyword evidence="2" id="KW-1185">Reference proteome</keyword>
<evidence type="ECO:0000313" key="1">
    <source>
        <dbReference type="EMBL" id="MBJ7599364.1"/>
    </source>
</evidence>
<gene>
    <name evidence="1" type="ORF">JF922_14970</name>
</gene>
<proteinExistence type="predicted"/>
<dbReference type="Pfam" id="PF01904">
    <property type="entry name" value="DUF72"/>
    <property type="match status" value="1"/>
</dbReference>
<dbReference type="RefSeq" id="WP_338202857.1">
    <property type="nucleotide sequence ID" value="NZ_JAEKNR010000149.1"/>
</dbReference>
<evidence type="ECO:0000313" key="2">
    <source>
        <dbReference type="Proteomes" id="UP000612893"/>
    </source>
</evidence>
<dbReference type="Proteomes" id="UP000612893">
    <property type="component" value="Unassembled WGS sequence"/>
</dbReference>
<reference evidence="1" key="1">
    <citation type="submission" date="2020-10" db="EMBL/GenBank/DDBJ databases">
        <title>Ca. Dormibacterota MAGs.</title>
        <authorList>
            <person name="Montgomery K."/>
        </authorList>
    </citation>
    <scope>NUCLEOTIDE SEQUENCE [LARGE SCALE GENOMIC DNA]</scope>
    <source>
        <strain evidence="1">SC8812_S17_10</strain>
    </source>
</reference>
<dbReference type="Gene3D" id="3.20.20.410">
    <property type="entry name" value="Protein of unknown function UPF0759"/>
    <property type="match status" value="1"/>
</dbReference>
<organism evidence="1 2">
    <name type="scientific">Candidatus Nephthysia bennettiae</name>
    <dbReference type="NCBI Taxonomy" id="3127016"/>
    <lineage>
        <taxon>Bacteria</taxon>
        <taxon>Bacillati</taxon>
        <taxon>Candidatus Dormiibacterota</taxon>
        <taxon>Candidatus Dormibacteria</taxon>
        <taxon>Candidatus Dormibacterales</taxon>
        <taxon>Candidatus Dormibacteraceae</taxon>
        <taxon>Candidatus Nephthysia</taxon>
    </lineage>
</organism>
<dbReference type="AlphaFoldDB" id="A0A934K3M3"/>
<protein>
    <submittedName>
        <fullName evidence="1">DUF72 domain-containing protein</fullName>
    </submittedName>
</protein>
<accession>A0A934K3M3</accession>
<dbReference type="InterPro" id="IPR002763">
    <property type="entry name" value="DUF72"/>
</dbReference>
<dbReference type="InterPro" id="IPR036520">
    <property type="entry name" value="UPF0759_sf"/>
</dbReference>
<dbReference type="EMBL" id="JAEKNR010000149">
    <property type="protein sequence ID" value="MBJ7599364.1"/>
    <property type="molecule type" value="Genomic_DNA"/>
</dbReference>